<dbReference type="GO" id="GO:0000049">
    <property type="term" value="F:tRNA binding"/>
    <property type="evidence" value="ECO:0007669"/>
    <property type="project" value="TreeGrafter"/>
</dbReference>
<dbReference type="Proteomes" id="UP000299102">
    <property type="component" value="Unassembled WGS sequence"/>
</dbReference>
<comment type="caution">
    <text evidence="2">The sequence shown here is derived from an EMBL/GenBank/DDBJ whole genome shotgun (WGS) entry which is preliminary data.</text>
</comment>
<evidence type="ECO:0000313" key="3">
    <source>
        <dbReference type="Proteomes" id="UP000299102"/>
    </source>
</evidence>
<sequence length="272" mass="30253">MLLIAQHKYGVRVCNDPKWTSFLTYLGEAAVTFELLEVKPSSPVKVNINCPTGCSKGAAFVLYNCARLETILRTYSDKVFEGVYPPLPPLEEIDFTLLKHEGAPRLARRALHERGRQIAKRCARSRVAEPPSVFLTSINAVVNFGPRSDSFIYSLSNKVAACSWIPVWTQKRNTDTRRVYPSTRSPAPEGEGPRLRNLKAAVIGAFDRRSARYGRGCGRINSDRVDGRSAGVRRASGARSRGGNGPSTEHVPCRVMLTLNHRFRPIPTKFLI</sequence>
<gene>
    <name evidence="2" type="primary">DALRD3</name>
    <name evidence="2" type="ORF">EVAR_54744_1</name>
</gene>
<dbReference type="EMBL" id="BGZK01001458">
    <property type="protein sequence ID" value="GBP80356.1"/>
    <property type="molecule type" value="Genomic_DNA"/>
</dbReference>
<organism evidence="2 3">
    <name type="scientific">Eumeta variegata</name>
    <name type="common">Bagworm moth</name>
    <name type="synonym">Eumeta japonica</name>
    <dbReference type="NCBI Taxonomy" id="151549"/>
    <lineage>
        <taxon>Eukaryota</taxon>
        <taxon>Metazoa</taxon>
        <taxon>Ecdysozoa</taxon>
        <taxon>Arthropoda</taxon>
        <taxon>Hexapoda</taxon>
        <taxon>Insecta</taxon>
        <taxon>Pterygota</taxon>
        <taxon>Neoptera</taxon>
        <taxon>Endopterygota</taxon>
        <taxon>Lepidoptera</taxon>
        <taxon>Glossata</taxon>
        <taxon>Ditrysia</taxon>
        <taxon>Tineoidea</taxon>
        <taxon>Psychidae</taxon>
        <taxon>Oiketicinae</taxon>
        <taxon>Eumeta</taxon>
    </lineage>
</organism>
<dbReference type="STRING" id="151549.A0A4C1YVP0"/>
<keyword evidence="3" id="KW-1185">Reference proteome</keyword>
<accession>A0A4C1YVP0</accession>
<dbReference type="OrthoDB" id="9990834at2759"/>
<dbReference type="PANTHER" id="PTHR16043:SF1">
    <property type="entry name" value="DALR ANTICODON-BINDING DOMAIN-CONTAINING PROTEIN 3"/>
    <property type="match status" value="1"/>
</dbReference>
<feature type="region of interest" description="Disordered" evidence="1">
    <location>
        <begin position="224"/>
        <end position="250"/>
    </location>
</feature>
<feature type="compositionally biased region" description="Low complexity" evidence="1">
    <location>
        <begin position="228"/>
        <end position="239"/>
    </location>
</feature>
<dbReference type="GO" id="GO:0106217">
    <property type="term" value="P:tRNA C3-cytosine methylation"/>
    <property type="evidence" value="ECO:0007669"/>
    <property type="project" value="TreeGrafter"/>
</dbReference>
<dbReference type="InterPro" id="IPR037380">
    <property type="entry name" value="DALRD3"/>
</dbReference>
<evidence type="ECO:0000256" key="1">
    <source>
        <dbReference type="SAM" id="MobiDB-lite"/>
    </source>
</evidence>
<dbReference type="PANTHER" id="PTHR16043">
    <property type="entry name" value="DALRD3 PROTEIN"/>
    <property type="match status" value="1"/>
</dbReference>
<name>A0A4C1YVP0_EUMVA</name>
<reference evidence="2 3" key="1">
    <citation type="journal article" date="2019" name="Commun. Biol.">
        <title>The bagworm genome reveals a unique fibroin gene that provides high tensile strength.</title>
        <authorList>
            <person name="Kono N."/>
            <person name="Nakamura H."/>
            <person name="Ohtoshi R."/>
            <person name="Tomita M."/>
            <person name="Numata K."/>
            <person name="Arakawa K."/>
        </authorList>
    </citation>
    <scope>NUCLEOTIDE SEQUENCE [LARGE SCALE GENOMIC DNA]</scope>
</reference>
<evidence type="ECO:0000313" key="2">
    <source>
        <dbReference type="EMBL" id="GBP80356.1"/>
    </source>
</evidence>
<dbReference type="AlphaFoldDB" id="A0A4C1YVP0"/>
<protein>
    <submittedName>
        <fullName evidence="2">DALR anticodon-binding domain-containing protein 3</fullName>
    </submittedName>
</protein>
<proteinExistence type="predicted"/>